<gene>
    <name evidence="2" type="ORF">M0R45_015744</name>
</gene>
<feature type="compositionally biased region" description="Polar residues" evidence="1">
    <location>
        <begin position="60"/>
        <end position="75"/>
    </location>
</feature>
<evidence type="ECO:0000313" key="2">
    <source>
        <dbReference type="EMBL" id="KAK9939035.1"/>
    </source>
</evidence>
<feature type="region of interest" description="Disordered" evidence="1">
    <location>
        <begin position="60"/>
        <end position="82"/>
    </location>
</feature>
<sequence length="98" mass="10640">MNDGIDLHLSLLRQLSMAHSGSQPLGGFEFSSKAEKSRFLGADNLQRVWQHDSLQTPGVSSQRLSIGVTPKTQTLPKPGETLLSVHGSPLGVYKEDNI</sequence>
<dbReference type="PANTHER" id="PTHR37248:SF1">
    <property type="entry name" value="TRANSLATION INITIATION FACTOR"/>
    <property type="match status" value="1"/>
</dbReference>
<dbReference type="EMBL" id="JBEDUW010000003">
    <property type="protein sequence ID" value="KAK9939035.1"/>
    <property type="molecule type" value="Genomic_DNA"/>
</dbReference>
<dbReference type="AlphaFoldDB" id="A0AAW1XQH3"/>
<dbReference type="Proteomes" id="UP001457282">
    <property type="component" value="Unassembled WGS sequence"/>
</dbReference>
<keyword evidence="3" id="KW-1185">Reference proteome</keyword>
<evidence type="ECO:0000256" key="1">
    <source>
        <dbReference type="SAM" id="MobiDB-lite"/>
    </source>
</evidence>
<proteinExistence type="predicted"/>
<comment type="caution">
    <text evidence="2">The sequence shown here is derived from an EMBL/GenBank/DDBJ whole genome shotgun (WGS) entry which is preliminary data.</text>
</comment>
<organism evidence="2 3">
    <name type="scientific">Rubus argutus</name>
    <name type="common">Southern blackberry</name>
    <dbReference type="NCBI Taxonomy" id="59490"/>
    <lineage>
        <taxon>Eukaryota</taxon>
        <taxon>Viridiplantae</taxon>
        <taxon>Streptophyta</taxon>
        <taxon>Embryophyta</taxon>
        <taxon>Tracheophyta</taxon>
        <taxon>Spermatophyta</taxon>
        <taxon>Magnoliopsida</taxon>
        <taxon>eudicotyledons</taxon>
        <taxon>Gunneridae</taxon>
        <taxon>Pentapetalae</taxon>
        <taxon>rosids</taxon>
        <taxon>fabids</taxon>
        <taxon>Rosales</taxon>
        <taxon>Rosaceae</taxon>
        <taxon>Rosoideae</taxon>
        <taxon>Rosoideae incertae sedis</taxon>
        <taxon>Rubus</taxon>
    </lineage>
</organism>
<evidence type="ECO:0000313" key="3">
    <source>
        <dbReference type="Proteomes" id="UP001457282"/>
    </source>
</evidence>
<name>A0AAW1XQH3_RUBAR</name>
<reference evidence="2 3" key="1">
    <citation type="journal article" date="2023" name="G3 (Bethesda)">
        <title>A chromosome-length genome assembly and annotation of blackberry (Rubus argutus, cv. 'Hillquist').</title>
        <authorList>
            <person name="Bruna T."/>
            <person name="Aryal R."/>
            <person name="Dudchenko O."/>
            <person name="Sargent D.J."/>
            <person name="Mead D."/>
            <person name="Buti M."/>
            <person name="Cavallini A."/>
            <person name="Hytonen T."/>
            <person name="Andres J."/>
            <person name="Pham M."/>
            <person name="Weisz D."/>
            <person name="Mascagni F."/>
            <person name="Usai G."/>
            <person name="Natali L."/>
            <person name="Bassil N."/>
            <person name="Fernandez G.E."/>
            <person name="Lomsadze A."/>
            <person name="Armour M."/>
            <person name="Olukolu B."/>
            <person name="Poorten T."/>
            <person name="Britton C."/>
            <person name="Davik J."/>
            <person name="Ashrafi H."/>
            <person name="Aiden E.L."/>
            <person name="Borodovsky M."/>
            <person name="Worthington M."/>
        </authorList>
    </citation>
    <scope>NUCLEOTIDE SEQUENCE [LARGE SCALE GENOMIC DNA]</scope>
    <source>
        <strain evidence="2">PI 553951</strain>
    </source>
</reference>
<accession>A0AAW1XQH3</accession>
<dbReference type="PANTHER" id="PTHR37248">
    <property type="entry name" value="TRANSLATION INITIATION FACTOR"/>
    <property type="match status" value="1"/>
</dbReference>
<protein>
    <submittedName>
        <fullName evidence="2">Uncharacterized protein</fullName>
    </submittedName>
</protein>